<name>A0A7R8HAQ9_LEPSM</name>
<keyword evidence="2" id="KW-1185">Reference proteome</keyword>
<accession>A0A7R8HAQ9</accession>
<protein>
    <submittedName>
        <fullName evidence="1">(salmon louse) hypothetical protein</fullName>
    </submittedName>
</protein>
<evidence type="ECO:0000313" key="2">
    <source>
        <dbReference type="Proteomes" id="UP000675881"/>
    </source>
</evidence>
<gene>
    <name evidence="1" type="ORF">LSAA_12017</name>
</gene>
<sequence>MEKELNKKIDGQRYVSVTADIWSTNSKSFMGVTIHWIDAGTLTIAVKNGLSKMTGELPDIIVKAIKSRVAATLGSKDVLLASVSLSKVQLLSEELPAQLSDPHTAAPSEDDFFYFDAHLDDSNAPMFVETEVIDYLKSAPMMESLHQFPRI</sequence>
<reference evidence="1" key="1">
    <citation type="submission" date="2021-02" db="EMBL/GenBank/DDBJ databases">
        <authorList>
            <person name="Bekaert M."/>
        </authorList>
    </citation>
    <scope>NUCLEOTIDE SEQUENCE</scope>
    <source>
        <strain evidence="1">IoA-00</strain>
    </source>
</reference>
<proteinExistence type="predicted"/>
<dbReference type="AlphaFoldDB" id="A0A7R8HAQ9"/>
<dbReference type="Proteomes" id="UP000675881">
    <property type="component" value="Chromosome 6"/>
</dbReference>
<evidence type="ECO:0000313" key="1">
    <source>
        <dbReference type="EMBL" id="CAF2970568.1"/>
    </source>
</evidence>
<organism evidence="1 2">
    <name type="scientific">Lepeophtheirus salmonis</name>
    <name type="common">Salmon louse</name>
    <name type="synonym">Caligus salmonis</name>
    <dbReference type="NCBI Taxonomy" id="72036"/>
    <lineage>
        <taxon>Eukaryota</taxon>
        <taxon>Metazoa</taxon>
        <taxon>Ecdysozoa</taxon>
        <taxon>Arthropoda</taxon>
        <taxon>Crustacea</taxon>
        <taxon>Multicrustacea</taxon>
        <taxon>Hexanauplia</taxon>
        <taxon>Copepoda</taxon>
        <taxon>Siphonostomatoida</taxon>
        <taxon>Caligidae</taxon>
        <taxon>Lepeophtheirus</taxon>
    </lineage>
</organism>
<dbReference type="EMBL" id="HG994585">
    <property type="protein sequence ID" value="CAF2970568.1"/>
    <property type="molecule type" value="Genomic_DNA"/>
</dbReference>